<evidence type="ECO:0000313" key="3">
    <source>
        <dbReference type="Proteomes" id="UP000254866"/>
    </source>
</evidence>
<dbReference type="OrthoDB" id="3480289at2759"/>
<accession>A0A370U3Z0</accession>
<dbReference type="RefSeq" id="XP_031875145.1">
    <property type="nucleotide sequence ID" value="XM_032011091.1"/>
</dbReference>
<dbReference type="Pfam" id="PF20150">
    <property type="entry name" value="2EXR"/>
    <property type="match status" value="1"/>
</dbReference>
<dbReference type="InterPro" id="IPR045518">
    <property type="entry name" value="2EXR"/>
</dbReference>
<evidence type="ECO:0000313" key="2">
    <source>
        <dbReference type="EMBL" id="RDL42489.1"/>
    </source>
</evidence>
<dbReference type="Proteomes" id="UP000254866">
    <property type="component" value="Unassembled WGS sequence"/>
</dbReference>
<dbReference type="PANTHER" id="PTHR35910">
    <property type="entry name" value="2EXR DOMAIN-CONTAINING PROTEIN"/>
    <property type="match status" value="1"/>
</dbReference>
<feature type="domain" description="2EXR" evidence="1">
    <location>
        <begin position="13"/>
        <end position="77"/>
    </location>
</feature>
<keyword evidence="3" id="KW-1185">Reference proteome</keyword>
<comment type="caution">
    <text evidence="2">The sequence shown here is derived from an EMBL/GenBank/DDBJ whole genome shotgun (WGS) entry which is preliminary data.</text>
</comment>
<dbReference type="AlphaFoldDB" id="A0A370U3Z0"/>
<evidence type="ECO:0000259" key="1">
    <source>
        <dbReference type="Pfam" id="PF20150"/>
    </source>
</evidence>
<organism evidence="2 3">
    <name type="scientific">Venustampulla echinocandica</name>
    <dbReference type="NCBI Taxonomy" id="2656787"/>
    <lineage>
        <taxon>Eukaryota</taxon>
        <taxon>Fungi</taxon>
        <taxon>Dikarya</taxon>
        <taxon>Ascomycota</taxon>
        <taxon>Pezizomycotina</taxon>
        <taxon>Leotiomycetes</taxon>
        <taxon>Helotiales</taxon>
        <taxon>Pleuroascaceae</taxon>
        <taxon>Venustampulla</taxon>
    </lineage>
</organism>
<dbReference type="PANTHER" id="PTHR35910:SF6">
    <property type="entry name" value="2EXR DOMAIN-CONTAINING PROTEIN"/>
    <property type="match status" value="1"/>
</dbReference>
<sequence>MVGASHGHALKDFPQFRKLPIELRKAIWDEHLASEPGRIVEVRWSKVDRRFFTDLKPPILLQVCHESRKAALAVYDILSLPVSVTNCNAIAKMLALVGSALPTPSPQPIIACFNTFINWKADVLYPSSYHLEHSDMGDVQPAKLIEFLKALNRDTDAAQKVQSIAFTAGTFDSRILAPGLFNMTNLKRLSFVYDDMCCFRERMFLDRSKRHRKAIGMTQIVFPELPPVQAAPTLQLVQVPDIASAFLGLPSQVYAYTRPSRVNPAHAHLSRAEKLALKCKPMWRRLNDQLLAWFNDNVTDLVELLGFVKARKDWSDLTTVPVFMVRDLLVT</sequence>
<reference evidence="2 3" key="1">
    <citation type="journal article" date="2018" name="IMA Fungus">
        <title>IMA Genome-F 9: Draft genome sequence of Annulohypoxylon stygium, Aspergillus mulundensis, Berkeleyomyces basicola (syn. Thielaviopsis basicola), Ceratocystis smalleyi, two Cercospora beticola strains, Coleophoma cylindrospora, Fusarium fracticaudum, Phialophora cf. hyalina, and Morchella septimelata.</title>
        <authorList>
            <person name="Wingfield B.D."/>
            <person name="Bills G.F."/>
            <person name="Dong Y."/>
            <person name="Huang W."/>
            <person name="Nel W.J."/>
            <person name="Swalarsk-Parry B.S."/>
            <person name="Vaghefi N."/>
            <person name="Wilken P.M."/>
            <person name="An Z."/>
            <person name="de Beer Z.W."/>
            <person name="De Vos L."/>
            <person name="Chen L."/>
            <person name="Duong T.A."/>
            <person name="Gao Y."/>
            <person name="Hammerbacher A."/>
            <person name="Kikkert J.R."/>
            <person name="Li Y."/>
            <person name="Li H."/>
            <person name="Li K."/>
            <person name="Li Q."/>
            <person name="Liu X."/>
            <person name="Ma X."/>
            <person name="Naidoo K."/>
            <person name="Pethybridge S.J."/>
            <person name="Sun J."/>
            <person name="Steenkamp E.T."/>
            <person name="van der Nest M.A."/>
            <person name="van Wyk S."/>
            <person name="Wingfield M.J."/>
            <person name="Xiong C."/>
            <person name="Yue Q."/>
            <person name="Zhang X."/>
        </authorList>
    </citation>
    <scope>NUCLEOTIDE SEQUENCE [LARGE SCALE GENOMIC DNA]</scope>
    <source>
        <strain evidence="2 3">BP 5553</strain>
    </source>
</reference>
<protein>
    <recommendedName>
        <fullName evidence="1">2EXR domain-containing protein</fullName>
    </recommendedName>
</protein>
<dbReference type="GeneID" id="43595317"/>
<dbReference type="EMBL" id="NPIC01000001">
    <property type="protein sequence ID" value="RDL42489.1"/>
    <property type="molecule type" value="Genomic_DNA"/>
</dbReference>
<proteinExistence type="predicted"/>
<gene>
    <name evidence="2" type="ORF">BP5553_02468</name>
</gene>
<name>A0A370U3Z0_9HELO</name>